<proteinExistence type="predicted"/>
<dbReference type="AlphaFoldDB" id="A0A4Y8LP50"/>
<reference evidence="1 2" key="1">
    <citation type="submission" date="2019-03" db="EMBL/GenBank/DDBJ databases">
        <title>Cohnella endophytica sp. nov., a novel endophytic bacterium isolated from bark of Sonneratia apetala.</title>
        <authorList>
            <person name="Tuo L."/>
        </authorList>
    </citation>
    <scope>NUCLEOTIDE SEQUENCE [LARGE SCALE GENOMIC DNA]</scope>
    <source>
        <strain evidence="1 2">CCTCC AB 208254</strain>
    </source>
</reference>
<name>A0A4Y8LP50_9BACL</name>
<evidence type="ECO:0000313" key="1">
    <source>
        <dbReference type="EMBL" id="TFE19488.1"/>
    </source>
</evidence>
<dbReference type="RefSeq" id="WP_167747234.1">
    <property type="nucleotide sequence ID" value="NZ_SOMN01000059.1"/>
</dbReference>
<dbReference type="EMBL" id="SOMN01000059">
    <property type="protein sequence ID" value="TFE19488.1"/>
    <property type="molecule type" value="Genomic_DNA"/>
</dbReference>
<evidence type="ECO:0000313" key="2">
    <source>
        <dbReference type="Proteomes" id="UP000297900"/>
    </source>
</evidence>
<dbReference type="InterPro" id="IPR011042">
    <property type="entry name" value="6-blade_b-propeller_TolB-like"/>
</dbReference>
<organism evidence="1 2">
    <name type="scientific">Cohnella luojiensis</name>
    <dbReference type="NCBI Taxonomy" id="652876"/>
    <lineage>
        <taxon>Bacteria</taxon>
        <taxon>Bacillati</taxon>
        <taxon>Bacillota</taxon>
        <taxon>Bacilli</taxon>
        <taxon>Bacillales</taxon>
        <taxon>Paenibacillaceae</taxon>
        <taxon>Cohnella</taxon>
    </lineage>
</organism>
<dbReference type="SUPFAM" id="SSF82171">
    <property type="entry name" value="DPP6 N-terminal domain-like"/>
    <property type="match status" value="1"/>
</dbReference>
<gene>
    <name evidence="1" type="ORF">E2980_23135</name>
</gene>
<sequence length="412" mass="46272">MFFRKLVVTIAFITMVFHPTDSVNGSRKVPAKVAFMRDGNVWVYVNDTEIQVTNSGKASSPEWSVDGKLLSLVEEEGGDPHQQSVRIYDVGAKKTIKIYNRGYLPKWSPRGDILAYKDGTVLNVTDFKQFNNAAIGVDNYIWIPDGSGFILSKSGNLTPEGWSGATLYKKVLPQNWAKASYLENVKKFFSLPNEISSNGSKIIAVYTSDFSYSPSGRWLSFVVSPTASWSMDSNMVCSISADGRLFEVLDEIILEVGLPKWAPSKDILAYIAGGGRLVFGFRDKDLKTKEYPAFTTYTPENYADLDFAWKDDNTIYVSRIKEAEWSNDFSKHPLPAVFVIDTVSGKQSQITSPPEGYADYSPHYNRSADKMIWIRRKYDYKDSNIWMANPDGSNASLWLKNADSPIIYSPKV</sequence>
<accession>A0A4Y8LP50</accession>
<protein>
    <recommendedName>
        <fullName evidence="3">TolB domain-containing protein</fullName>
    </recommendedName>
</protein>
<dbReference type="PANTHER" id="PTHR36842">
    <property type="entry name" value="PROTEIN TOLB HOMOLOG"/>
    <property type="match status" value="1"/>
</dbReference>
<keyword evidence="2" id="KW-1185">Reference proteome</keyword>
<dbReference type="PANTHER" id="PTHR36842:SF1">
    <property type="entry name" value="PROTEIN TOLB"/>
    <property type="match status" value="1"/>
</dbReference>
<dbReference type="Proteomes" id="UP000297900">
    <property type="component" value="Unassembled WGS sequence"/>
</dbReference>
<dbReference type="Gene3D" id="2.120.10.30">
    <property type="entry name" value="TolB, C-terminal domain"/>
    <property type="match status" value="1"/>
</dbReference>
<evidence type="ECO:0008006" key="3">
    <source>
        <dbReference type="Google" id="ProtNLM"/>
    </source>
</evidence>
<comment type="caution">
    <text evidence="1">The sequence shown here is derived from an EMBL/GenBank/DDBJ whole genome shotgun (WGS) entry which is preliminary data.</text>
</comment>